<dbReference type="Pfam" id="PF02467">
    <property type="entry name" value="Whib"/>
    <property type="match status" value="1"/>
</dbReference>
<keyword evidence="3" id="KW-1185">Reference proteome</keyword>
<dbReference type="Proteomes" id="UP001432166">
    <property type="component" value="Chromosome"/>
</dbReference>
<feature type="domain" description="4Fe-4S Wbl-type" evidence="1">
    <location>
        <begin position="21"/>
        <end position="83"/>
    </location>
</feature>
<dbReference type="Gene3D" id="3.90.75.20">
    <property type="match status" value="1"/>
</dbReference>
<protein>
    <submittedName>
        <fullName evidence="2">WhiB family transcriptional regulator</fullName>
    </submittedName>
</protein>
<sequence>MEKYAAASPLKVDWDDALCDASRIEKQGISADLWHSPWDSKPSAEAAKTCFECPIRLQCLAYACAAKEEGGIWGGLPARIRTGFTREYSAHDYETLKELDNPYTADNGSYASFNLIAWNPATDAEEDQPAVPEGKEVPGYENYIATPDGFVYNTKTQKRAMSRLEWGHLRTNIRHPDIKGYVSIRIDHLVAAAYMGFTLGSDNEVWHENEDPLDNRVENLGWSEIEFPQVTGRLAGNTNTNQEAA</sequence>
<proteinExistence type="predicted"/>
<evidence type="ECO:0000313" key="2">
    <source>
        <dbReference type="EMBL" id="WTP54939.1"/>
    </source>
</evidence>
<gene>
    <name evidence="2" type="ORF">OG288_15810</name>
</gene>
<name>A0ABZ1JXX3_9ACTN</name>
<dbReference type="SUPFAM" id="SSF54060">
    <property type="entry name" value="His-Me finger endonucleases"/>
    <property type="match status" value="1"/>
</dbReference>
<dbReference type="EMBL" id="CP108133">
    <property type="protein sequence ID" value="WTP54939.1"/>
    <property type="molecule type" value="Genomic_DNA"/>
</dbReference>
<dbReference type="InterPro" id="IPR034768">
    <property type="entry name" value="4FE4S_WBL"/>
</dbReference>
<accession>A0ABZ1JXX3</accession>
<dbReference type="PROSITE" id="PS51674">
    <property type="entry name" value="4FE4S_WBL"/>
    <property type="match status" value="1"/>
</dbReference>
<dbReference type="InterPro" id="IPR044925">
    <property type="entry name" value="His-Me_finger_sf"/>
</dbReference>
<evidence type="ECO:0000259" key="1">
    <source>
        <dbReference type="PROSITE" id="PS51674"/>
    </source>
</evidence>
<evidence type="ECO:0000313" key="3">
    <source>
        <dbReference type="Proteomes" id="UP001432166"/>
    </source>
</evidence>
<reference evidence="2" key="1">
    <citation type="submission" date="2022-10" db="EMBL/GenBank/DDBJ databases">
        <title>The complete genomes of actinobacterial strains from the NBC collection.</title>
        <authorList>
            <person name="Joergensen T.S."/>
            <person name="Alvarez Arevalo M."/>
            <person name="Sterndorff E.B."/>
            <person name="Faurdal D."/>
            <person name="Vuksanovic O."/>
            <person name="Mourched A.-S."/>
            <person name="Charusanti P."/>
            <person name="Shaw S."/>
            <person name="Blin K."/>
            <person name="Weber T."/>
        </authorList>
    </citation>
    <scope>NUCLEOTIDE SEQUENCE</scope>
    <source>
        <strain evidence="2">NBC_00189</strain>
    </source>
</reference>
<organism evidence="2 3">
    <name type="scientific">Streptomyces tauricus</name>
    <dbReference type="NCBI Taxonomy" id="68274"/>
    <lineage>
        <taxon>Bacteria</taxon>
        <taxon>Bacillati</taxon>
        <taxon>Actinomycetota</taxon>
        <taxon>Actinomycetes</taxon>
        <taxon>Kitasatosporales</taxon>
        <taxon>Streptomycetaceae</taxon>
        <taxon>Streptomyces</taxon>
        <taxon>Streptomyces aurantiacus group</taxon>
    </lineage>
</organism>